<reference evidence="1 2" key="1">
    <citation type="submission" date="2023-01" db="EMBL/GenBank/DDBJ databases">
        <authorList>
            <person name="Kreplak J."/>
        </authorList>
    </citation>
    <scope>NUCLEOTIDE SEQUENCE [LARGE SCALE GENOMIC DNA]</scope>
</reference>
<organism evidence="1 2">
    <name type="scientific">Vicia faba</name>
    <name type="common">Broad bean</name>
    <name type="synonym">Faba vulgaris</name>
    <dbReference type="NCBI Taxonomy" id="3906"/>
    <lineage>
        <taxon>Eukaryota</taxon>
        <taxon>Viridiplantae</taxon>
        <taxon>Streptophyta</taxon>
        <taxon>Embryophyta</taxon>
        <taxon>Tracheophyta</taxon>
        <taxon>Spermatophyta</taxon>
        <taxon>Magnoliopsida</taxon>
        <taxon>eudicotyledons</taxon>
        <taxon>Gunneridae</taxon>
        <taxon>Pentapetalae</taxon>
        <taxon>rosids</taxon>
        <taxon>fabids</taxon>
        <taxon>Fabales</taxon>
        <taxon>Fabaceae</taxon>
        <taxon>Papilionoideae</taxon>
        <taxon>50 kb inversion clade</taxon>
        <taxon>NPAAA clade</taxon>
        <taxon>Hologalegina</taxon>
        <taxon>IRL clade</taxon>
        <taxon>Fabeae</taxon>
        <taxon>Vicia</taxon>
    </lineage>
</organism>
<accession>A0AAV1B9L0</accession>
<name>A0AAV1B9L0_VICFA</name>
<dbReference type="EMBL" id="OX451741">
    <property type="protein sequence ID" value="CAI8618039.1"/>
    <property type="molecule type" value="Genomic_DNA"/>
</dbReference>
<dbReference type="AlphaFoldDB" id="A0AAV1B9L0"/>
<gene>
    <name evidence="1" type="ORF">VFH_VI104440</name>
</gene>
<proteinExistence type="predicted"/>
<evidence type="ECO:0000313" key="1">
    <source>
        <dbReference type="EMBL" id="CAI8618039.1"/>
    </source>
</evidence>
<evidence type="ECO:0000313" key="2">
    <source>
        <dbReference type="Proteomes" id="UP001157006"/>
    </source>
</evidence>
<sequence>MLNSVNMDIARILIRTLHDKVLDDFMKVKIDESVYTIRLVEDSYGPLRINLVKKWGRLVSSDESLESKFGWSNQGEENSVDADNNQVSVMLGNGINLGKGHNSNSDVFSNPKSQDCKEAKKFSRHCKAGKGKGDDFFNEALVEVSEEGLDVKVEGVKFQPSILFPEVSIIEEFNFVDTFFKNQSKKTNAKIPLITKRVTKMKNIYEVGGAKSLKNKRWKKIIQKDVSDPISCFNDSVNHIQRI</sequence>
<protein>
    <submittedName>
        <fullName evidence="1">Uncharacterized protein</fullName>
    </submittedName>
</protein>
<dbReference type="Proteomes" id="UP001157006">
    <property type="component" value="Chromosome 6"/>
</dbReference>
<keyword evidence="2" id="KW-1185">Reference proteome</keyword>